<keyword evidence="9" id="KW-1185">Reference proteome</keyword>
<evidence type="ECO:0000259" key="7">
    <source>
        <dbReference type="PROSITE" id="PS51039"/>
    </source>
</evidence>
<dbReference type="Gene3D" id="1.20.5.4770">
    <property type="match status" value="1"/>
</dbReference>
<feature type="compositionally biased region" description="Polar residues" evidence="5">
    <location>
        <begin position="77"/>
        <end position="106"/>
    </location>
</feature>
<dbReference type="FunFam" id="4.10.1110.10:FF:000001">
    <property type="entry name" value="Zinc finger AN1-type containing 6"/>
    <property type="match status" value="1"/>
</dbReference>
<dbReference type="Pfam" id="PF01428">
    <property type="entry name" value="zf-AN1"/>
    <property type="match status" value="1"/>
</dbReference>
<dbReference type="GO" id="GO:0008270">
    <property type="term" value="F:zinc ion binding"/>
    <property type="evidence" value="ECO:0007669"/>
    <property type="project" value="UniProtKB-KW"/>
</dbReference>
<gene>
    <name evidence="8" type="ORF">GpartN1_g633.t1</name>
</gene>
<evidence type="ECO:0000259" key="6">
    <source>
        <dbReference type="PROSITE" id="PS51036"/>
    </source>
</evidence>
<evidence type="ECO:0000256" key="2">
    <source>
        <dbReference type="ARBA" id="ARBA00022771"/>
    </source>
</evidence>
<dbReference type="SUPFAM" id="SSF118310">
    <property type="entry name" value="AN1-like Zinc finger"/>
    <property type="match status" value="1"/>
</dbReference>
<dbReference type="Gene3D" id="4.10.1110.10">
    <property type="entry name" value="AN1-like Zinc finger"/>
    <property type="match status" value="1"/>
</dbReference>
<dbReference type="Pfam" id="PF01754">
    <property type="entry name" value="zf-A20"/>
    <property type="match status" value="1"/>
</dbReference>
<feature type="region of interest" description="Disordered" evidence="5">
    <location>
        <begin position="68"/>
        <end position="106"/>
    </location>
</feature>
<reference evidence="8" key="2">
    <citation type="submission" date="2022-01" db="EMBL/GenBank/DDBJ databases">
        <authorList>
            <person name="Hirooka S."/>
            <person name="Miyagishima S.Y."/>
        </authorList>
    </citation>
    <scope>NUCLEOTIDE SEQUENCE</scope>
    <source>
        <strain evidence="8">NBRC 102759</strain>
    </source>
</reference>
<keyword evidence="1" id="KW-0479">Metal-binding</keyword>
<evidence type="ECO:0000256" key="3">
    <source>
        <dbReference type="ARBA" id="ARBA00022833"/>
    </source>
</evidence>
<feature type="domain" description="A20-type" evidence="6">
    <location>
        <begin position="15"/>
        <end position="49"/>
    </location>
</feature>
<dbReference type="EMBL" id="BQMJ01000004">
    <property type="protein sequence ID" value="GJQ08842.1"/>
    <property type="molecule type" value="Genomic_DNA"/>
</dbReference>
<evidence type="ECO:0000256" key="1">
    <source>
        <dbReference type="ARBA" id="ARBA00022723"/>
    </source>
</evidence>
<dbReference type="InterPro" id="IPR002653">
    <property type="entry name" value="Znf_A20"/>
</dbReference>
<comment type="caution">
    <text evidence="8">The sequence shown here is derived from an EMBL/GenBank/DDBJ whole genome shotgun (WGS) entry which is preliminary data.</text>
</comment>
<keyword evidence="2 4" id="KW-0863">Zinc-finger</keyword>
<dbReference type="OrthoDB" id="3209at2759"/>
<dbReference type="SMART" id="SM00259">
    <property type="entry name" value="ZnF_A20"/>
    <property type="match status" value="1"/>
</dbReference>
<dbReference type="PANTHER" id="PTHR10634:SF149">
    <property type="entry name" value="AN1-TYPE DOMAIN-CONTAINING PROTEIN-RELATED"/>
    <property type="match status" value="1"/>
</dbReference>
<dbReference type="SMART" id="SM00154">
    <property type="entry name" value="ZnF_AN1"/>
    <property type="match status" value="1"/>
</dbReference>
<dbReference type="PANTHER" id="PTHR10634">
    <property type="entry name" value="AN1-TYPE ZINC FINGER PROTEIN"/>
    <property type="match status" value="1"/>
</dbReference>
<name>A0A9C7UMQ4_9RHOD</name>
<dbReference type="InterPro" id="IPR050652">
    <property type="entry name" value="AN1_A20_ZnFinger"/>
</dbReference>
<evidence type="ECO:0000313" key="8">
    <source>
        <dbReference type="EMBL" id="GJQ08842.1"/>
    </source>
</evidence>
<keyword evidence="3" id="KW-0862">Zinc</keyword>
<feature type="region of interest" description="Disordered" evidence="5">
    <location>
        <begin position="1"/>
        <end position="20"/>
    </location>
</feature>
<evidence type="ECO:0000313" key="9">
    <source>
        <dbReference type="Proteomes" id="UP001061958"/>
    </source>
</evidence>
<dbReference type="GO" id="GO:0003677">
    <property type="term" value="F:DNA binding"/>
    <property type="evidence" value="ECO:0007669"/>
    <property type="project" value="InterPro"/>
</dbReference>
<protein>
    <recommendedName>
        <fullName evidence="10">Zinc finger protein</fullName>
    </recommendedName>
</protein>
<sequence length="197" mass="21855">MAERSSGEGTEVGSATDSSPCVKGCGYYGTSATLDMCSKCYREHVRQEQQRQVDSVCQQQQLQQESLVKENSENSAKDTASIQETQVDAQQNVSVTETQLEQPETLVETTDVSQLSPQESSNLALSPSQDSVKKSNRCQYCRKKVGLTGFTCRCGRLFCGDHRYSDKHDCSFDFKAENKEMLSRANPQVVSAKLNKI</sequence>
<evidence type="ECO:0000256" key="5">
    <source>
        <dbReference type="SAM" id="MobiDB-lite"/>
    </source>
</evidence>
<dbReference type="PROSITE" id="PS51039">
    <property type="entry name" value="ZF_AN1"/>
    <property type="match status" value="1"/>
</dbReference>
<feature type="domain" description="AN1-type" evidence="7">
    <location>
        <begin position="132"/>
        <end position="178"/>
    </location>
</feature>
<proteinExistence type="predicted"/>
<dbReference type="SUPFAM" id="SSF57716">
    <property type="entry name" value="Glucocorticoid receptor-like (DNA-binding domain)"/>
    <property type="match status" value="1"/>
</dbReference>
<organism evidence="8 9">
    <name type="scientific">Galdieria partita</name>
    <dbReference type="NCBI Taxonomy" id="83374"/>
    <lineage>
        <taxon>Eukaryota</taxon>
        <taxon>Rhodophyta</taxon>
        <taxon>Bangiophyceae</taxon>
        <taxon>Galdieriales</taxon>
        <taxon>Galdieriaceae</taxon>
        <taxon>Galdieria</taxon>
    </lineage>
</organism>
<reference evidence="8" key="1">
    <citation type="journal article" date="2022" name="Proc. Natl. Acad. Sci. U.S.A.">
        <title>Life cycle and functional genomics of the unicellular red alga Galdieria for elucidating algal and plant evolution and industrial use.</title>
        <authorList>
            <person name="Hirooka S."/>
            <person name="Itabashi T."/>
            <person name="Ichinose T.M."/>
            <person name="Onuma R."/>
            <person name="Fujiwara T."/>
            <person name="Yamashita S."/>
            <person name="Jong L.W."/>
            <person name="Tomita R."/>
            <person name="Iwane A.H."/>
            <person name="Miyagishima S.Y."/>
        </authorList>
    </citation>
    <scope>NUCLEOTIDE SEQUENCE</scope>
    <source>
        <strain evidence="8">NBRC 102759</strain>
    </source>
</reference>
<dbReference type="InterPro" id="IPR000058">
    <property type="entry name" value="Znf_AN1"/>
</dbReference>
<evidence type="ECO:0008006" key="10">
    <source>
        <dbReference type="Google" id="ProtNLM"/>
    </source>
</evidence>
<dbReference type="AlphaFoldDB" id="A0A9C7UMQ4"/>
<evidence type="ECO:0000256" key="4">
    <source>
        <dbReference type="PROSITE-ProRule" id="PRU00449"/>
    </source>
</evidence>
<dbReference type="InterPro" id="IPR035896">
    <property type="entry name" value="AN1-like_Znf"/>
</dbReference>
<dbReference type="Proteomes" id="UP001061958">
    <property type="component" value="Unassembled WGS sequence"/>
</dbReference>
<dbReference type="PROSITE" id="PS51036">
    <property type="entry name" value="ZF_A20"/>
    <property type="match status" value="1"/>
</dbReference>
<accession>A0A9C7UMQ4</accession>